<evidence type="ECO:0000259" key="1">
    <source>
        <dbReference type="Pfam" id="PF02602"/>
    </source>
</evidence>
<dbReference type="InterPro" id="IPR036108">
    <property type="entry name" value="4pyrrol_syn_uPrphyn_synt_sf"/>
</dbReference>
<gene>
    <name evidence="2" type="ORF">K5I29_10515</name>
</gene>
<dbReference type="InterPro" id="IPR003754">
    <property type="entry name" value="4pyrrol_synth_uPrphyn_synth"/>
</dbReference>
<dbReference type="CDD" id="cd06578">
    <property type="entry name" value="HemD"/>
    <property type="match status" value="1"/>
</dbReference>
<evidence type="ECO:0000313" key="2">
    <source>
        <dbReference type="EMBL" id="UYW00927.1"/>
    </source>
</evidence>
<keyword evidence="3" id="KW-1185">Reference proteome</keyword>
<dbReference type="InterPro" id="IPR039793">
    <property type="entry name" value="UROS/Hem4"/>
</dbReference>
<dbReference type="EMBL" id="CP081495">
    <property type="protein sequence ID" value="UYW00927.1"/>
    <property type="molecule type" value="Genomic_DNA"/>
</dbReference>
<accession>A0ABY6LZE4</accession>
<protein>
    <submittedName>
        <fullName evidence="2">Uroporphyrinogen-III synthase</fullName>
    </submittedName>
</protein>
<feature type="domain" description="Tetrapyrrole biosynthesis uroporphyrinogen III synthase" evidence="1">
    <location>
        <begin position="17"/>
        <end position="212"/>
    </location>
</feature>
<dbReference type="Gene3D" id="3.40.50.10090">
    <property type="match status" value="2"/>
</dbReference>
<dbReference type="RefSeq" id="WP_264433175.1">
    <property type="nucleotide sequence ID" value="NZ_CP081495.1"/>
</dbReference>
<dbReference type="Proteomes" id="UP001163328">
    <property type="component" value="Chromosome"/>
</dbReference>
<evidence type="ECO:0000313" key="3">
    <source>
        <dbReference type="Proteomes" id="UP001163328"/>
    </source>
</evidence>
<sequence>MNNCCVLSTKKLKSHQKQLLLDAGFSVLENDFIQIQTLPFSLQTTPNLLLFTSQNAVQSVTANTNFNQLKDIPAICVGSVTRKMLESLGFTVLETKEYASELAPIIQQKYTNKHIAFFAGNLRRDVLPNAMQQANIKYDEYLVYQNSESSFKITTAHQAVLFYSPSGVNSYLKQNTITNQTCFCIGTTTADALQGITNNIVIAQHQTIDAVVLQCINYYKK</sequence>
<dbReference type="Pfam" id="PF02602">
    <property type="entry name" value="HEM4"/>
    <property type="match status" value="1"/>
</dbReference>
<proteinExistence type="predicted"/>
<name>A0ABY6LZE4_9FLAO</name>
<dbReference type="PANTHER" id="PTHR12390:SF0">
    <property type="entry name" value="UROPORPHYRINOGEN-III SYNTHASE"/>
    <property type="match status" value="1"/>
</dbReference>
<dbReference type="PANTHER" id="PTHR12390">
    <property type="entry name" value="UROPORPHYRINOGEN III SYNTHASE"/>
    <property type="match status" value="1"/>
</dbReference>
<dbReference type="SUPFAM" id="SSF69618">
    <property type="entry name" value="HemD-like"/>
    <property type="match status" value="1"/>
</dbReference>
<reference evidence="2" key="1">
    <citation type="submission" date="2021-08" db="EMBL/GenBank/DDBJ databases">
        <title>Flavobacterium sp. strain CC-SYL302.</title>
        <authorList>
            <person name="Lin S.-Y."/>
            <person name="Lee T.-H."/>
            <person name="Young C.-C."/>
        </authorList>
    </citation>
    <scope>NUCLEOTIDE SEQUENCE</scope>
    <source>
        <strain evidence="2">CC-SYL302</strain>
    </source>
</reference>
<organism evidence="2 3">
    <name type="scientific">Flavobacterium agricola</name>
    <dbReference type="NCBI Taxonomy" id="2870839"/>
    <lineage>
        <taxon>Bacteria</taxon>
        <taxon>Pseudomonadati</taxon>
        <taxon>Bacteroidota</taxon>
        <taxon>Flavobacteriia</taxon>
        <taxon>Flavobacteriales</taxon>
        <taxon>Flavobacteriaceae</taxon>
        <taxon>Flavobacterium</taxon>
    </lineage>
</organism>